<dbReference type="KEGG" id="pzu:PHZ_c2854"/>
<dbReference type="PANTHER" id="PTHR36919">
    <property type="entry name" value="BLR1215 PROTEIN"/>
    <property type="match status" value="1"/>
</dbReference>
<dbReference type="Gene3D" id="2.40.128.520">
    <property type="match status" value="1"/>
</dbReference>
<evidence type="ECO:0000313" key="3">
    <source>
        <dbReference type="EMBL" id="ACG79263.1"/>
    </source>
</evidence>
<dbReference type="Pfam" id="PF09917">
    <property type="entry name" value="DUF2147"/>
    <property type="match status" value="1"/>
</dbReference>
<dbReference type="AlphaFoldDB" id="B4R8E5"/>
<dbReference type="STRING" id="450851.PHZ_c2854"/>
<dbReference type="PANTHER" id="PTHR36919:SF2">
    <property type="entry name" value="BLL6627 PROTEIN"/>
    <property type="match status" value="1"/>
</dbReference>
<evidence type="ECO:0000313" key="4">
    <source>
        <dbReference type="Proteomes" id="UP000001868"/>
    </source>
</evidence>
<name>B4R8E5_PHEZH</name>
<dbReference type="HOGENOM" id="CLU_108869_1_2_5"/>
<sequence>MRAALAVSALASALALAGAPALAAGPVEGEWLTQAGTAKVRIGPCPARTDRLCGQVSWLKQPDVKDTANPDPALRGRPVLGLTMIRDFKADGPGRWKGGKIYDPQSGKTYDSRLRLNPDGTLRVEGCVLMVCQGQTWRKG</sequence>
<gene>
    <name evidence="3" type="ordered locus">PHZ_c2854</name>
</gene>
<dbReference type="EMBL" id="CP000747">
    <property type="protein sequence ID" value="ACG79263.1"/>
    <property type="molecule type" value="Genomic_DNA"/>
</dbReference>
<feature type="domain" description="DUF2147" evidence="2">
    <location>
        <begin position="29"/>
        <end position="138"/>
    </location>
</feature>
<dbReference type="OrthoDB" id="9811671at2"/>
<dbReference type="eggNOG" id="COG4731">
    <property type="taxonomic scope" value="Bacteria"/>
</dbReference>
<protein>
    <recommendedName>
        <fullName evidence="2">DUF2147 domain-containing protein</fullName>
    </recommendedName>
</protein>
<accession>B4R8E5</accession>
<feature type="signal peptide" evidence="1">
    <location>
        <begin position="1"/>
        <end position="23"/>
    </location>
</feature>
<reference evidence="3 4" key="1">
    <citation type="journal article" date="2008" name="BMC Genomics">
        <title>Complete genome of Phenylobacterium zucineum - a novel facultative intracellular bacterium isolated from human erythroleukemia cell line K562.</title>
        <authorList>
            <person name="Luo Y."/>
            <person name="Xu X."/>
            <person name="Ding Z."/>
            <person name="Liu Z."/>
            <person name="Zhang B."/>
            <person name="Yan Z."/>
            <person name="Sun J."/>
            <person name="Hu S."/>
            <person name="Hu X."/>
        </authorList>
    </citation>
    <scope>NUCLEOTIDE SEQUENCE [LARGE SCALE GENOMIC DNA]</scope>
    <source>
        <strain evidence="3 4">HLK1</strain>
    </source>
</reference>
<proteinExistence type="predicted"/>
<dbReference type="RefSeq" id="WP_012523401.1">
    <property type="nucleotide sequence ID" value="NC_011144.1"/>
</dbReference>
<evidence type="ECO:0000256" key="1">
    <source>
        <dbReference type="SAM" id="SignalP"/>
    </source>
</evidence>
<keyword evidence="4" id="KW-1185">Reference proteome</keyword>
<dbReference type="Proteomes" id="UP000001868">
    <property type="component" value="Chromosome"/>
</dbReference>
<evidence type="ECO:0000259" key="2">
    <source>
        <dbReference type="Pfam" id="PF09917"/>
    </source>
</evidence>
<feature type="chain" id="PRO_5002822351" description="DUF2147 domain-containing protein" evidence="1">
    <location>
        <begin position="24"/>
        <end position="140"/>
    </location>
</feature>
<dbReference type="InterPro" id="IPR019223">
    <property type="entry name" value="DUF2147"/>
</dbReference>
<keyword evidence="1" id="KW-0732">Signal</keyword>
<organism evidence="3 4">
    <name type="scientific">Phenylobacterium zucineum (strain HLK1)</name>
    <dbReference type="NCBI Taxonomy" id="450851"/>
    <lineage>
        <taxon>Bacteria</taxon>
        <taxon>Pseudomonadati</taxon>
        <taxon>Pseudomonadota</taxon>
        <taxon>Alphaproteobacteria</taxon>
        <taxon>Caulobacterales</taxon>
        <taxon>Caulobacteraceae</taxon>
        <taxon>Phenylobacterium</taxon>
    </lineage>
</organism>